<reference evidence="1" key="1">
    <citation type="submission" date="2021-02" db="EMBL/GenBank/DDBJ databases">
        <authorList>
            <consortium name="DOE Joint Genome Institute"/>
            <person name="Ahrendt S."/>
            <person name="Looney B.P."/>
            <person name="Miyauchi S."/>
            <person name="Morin E."/>
            <person name="Drula E."/>
            <person name="Courty P.E."/>
            <person name="Chicoki N."/>
            <person name="Fauchery L."/>
            <person name="Kohler A."/>
            <person name="Kuo A."/>
            <person name="Labutti K."/>
            <person name="Pangilinan J."/>
            <person name="Lipzen A."/>
            <person name="Riley R."/>
            <person name="Andreopoulos W."/>
            <person name="He G."/>
            <person name="Johnson J."/>
            <person name="Barry K.W."/>
            <person name="Grigoriev I.V."/>
            <person name="Nagy L."/>
            <person name="Hibbett D."/>
            <person name="Henrissat B."/>
            <person name="Matheny P.B."/>
            <person name="Labbe J."/>
            <person name="Martin F."/>
        </authorList>
    </citation>
    <scope>NUCLEOTIDE SEQUENCE</scope>
    <source>
        <strain evidence="1">FP105234-sp</strain>
    </source>
</reference>
<organism evidence="1 2">
    <name type="scientific">Auriscalpium vulgare</name>
    <dbReference type="NCBI Taxonomy" id="40419"/>
    <lineage>
        <taxon>Eukaryota</taxon>
        <taxon>Fungi</taxon>
        <taxon>Dikarya</taxon>
        <taxon>Basidiomycota</taxon>
        <taxon>Agaricomycotina</taxon>
        <taxon>Agaricomycetes</taxon>
        <taxon>Russulales</taxon>
        <taxon>Auriscalpiaceae</taxon>
        <taxon>Auriscalpium</taxon>
    </lineage>
</organism>
<dbReference type="Proteomes" id="UP000814033">
    <property type="component" value="Unassembled WGS sequence"/>
</dbReference>
<dbReference type="EMBL" id="MU275856">
    <property type="protein sequence ID" value="KAI0050992.1"/>
    <property type="molecule type" value="Genomic_DNA"/>
</dbReference>
<comment type="caution">
    <text evidence="1">The sequence shown here is derived from an EMBL/GenBank/DDBJ whole genome shotgun (WGS) entry which is preliminary data.</text>
</comment>
<keyword evidence="2" id="KW-1185">Reference proteome</keyword>
<evidence type="ECO:0000313" key="1">
    <source>
        <dbReference type="EMBL" id="KAI0050992.1"/>
    </source>
</evidence>
<sequence length="204" mass="23124">MAPSLLPRPQTAFAGCPRTHGPPTACWRRCARAAAPQQRRRPPRPLGTLARPTRCSTPCPYPKSPLRSRRMDSLGTAHLQVATGSTGPLTLLCIGSPRYAPRARQRPRFLALHGRMCVTKGRRRCLLSNPILARQRRQARRLGRRTSPTSRTRRRSPRLLFRHHRHLSPVFRRAQQGVLRASSLIRQGMERICWPQGTCPLCQT</sequence>
<name>A0ACB8S4A6_9AGAM</name>
<gene>
    <name evidence="1" type="ORF">FA95DRAFT_415985</name>
</gene>
<evidence type="ECO:0000313" key="2">
    <source>
        <dbReference type="Proteomes" id="UP000814033"/>
    </source>
</evidence>
<proteinExistence type="predicted"/>
<protein>
    <submittedName>
        <fullName evidence="1">Uncharacterized protein</fullName>
    </submittedName>
</protein>
<accession>A0ACB8S4A6</accession>
<reference evidence="1" key="2">
    <citation type="journal article" date="2022" name="New Phytol.">
        <title>Evolutionary transition to the ectomycorrhizal habit in the genomes of a hyperdiverse lineage of mushroom-forming fungi.</title>
        <authorList>
            <person name="Looney B."/>
            <person name="Miyauchi S."/>
            <person name="Morin E."/>
            <person name="Drula E."/>
            <person name="Courty P.E."/>
            <person name="Kohler A."/>
            <person name="Kuo A."/>
            <person name="LaButti K."/>
            <person name="Pangilinan J."/>
            <person name="Lipzen A."/>
            <person name="Riley R."/>
            <person name="Andreopoulos W."/>
            <person name="He G."/>
            <person name="Johnson J."/>
            <person name="Nolan M."/>
            <person name="Tritt A."/>
            <person name="Barry K.W."/>
            <person name="Grigoriev I.V."/>
            <person name="Nagy L.G."/>
            <person name="Hibbett D."/>
            <person name="Henrissat B."/>
            <person name="Matheny P.B."/>
            <person name="Labbe J."/>
            <person name="Martin F.M."/>
        </authorList>
    </citation>
    <scope>NUCLEOTIDE SEQUENCE</scope>
    <source>
        <strain evidence="1">FP105234-sp</strain>
    </source>
</reference>